<comment type="caution">
    <text evidence="1">The sequence shown here is derived from an EMBL/GenBank/DDBJ whole genome shotgun (WGS) entry which is preliminary data.</text>
</comment>
<protein>
    <submittedName>
        <fullName evidence="1">Uncharacterized protein</fullName>
    </submittedName>
</protein>
<sequence length="142" mass="16308">MLAIVKFLTLLVQTGDQETSLLLVWSAKSVLFEMAVKVIAWVLVKVINTFCEHRTNYFKRFVPDLLNLPKNKLFDYKRFLTMTLDDPIWNDGFLCTSCKPWALDSRLMELNCNAYCHGECIIINNLCIASVNVKNKVSLSNL</sequence>
<organism evidence="1 2">
    <name type="scientific">Puccinia sorghi</name>
    <dbReference type="NCBI Taxonomy" id="27349"/>
    <lineage>
        <taxon>Eukaryota</taxon>
        <taxon>Fungi</taxon>
        <taxon>Dikarya</taxon>
        <taxon>Basidiomycota</taxon>
        <taxon>Pucciniomycotina</taxon>
        <taxon>Pucciniomycetes</taxon>
        <taxon>Pucciniales</taxon>
        <taxon>Pucciniaceae</taxon>
        <taxon>Puccinia</taxon>
    </lineage>
</organism>
<proteinExistence type="predicted"/>
<dbReference type="EMBL" id="LAVV01008066">
    <property type="protein sequence ID" value="KNZ53894.1"/>
    <property type="molecule type" value="Genomic_DNA"/>
</dbReference>
<dbReference type="AlphaFoldDB" id="A0A0L6UZK0"/>
<dbReference type="VEuPathDB" id="FungiDB:VP01_3107g1"/>
<evidence type="ECO:0000313" key="1">
    <source>
        <dbReference type="EMBL" id="KNZ53894.1"/>
    </source>
</evidence>
<dbReference type="Proteomes" id="UP000037035">
    <property type="component" value="Unassembled WGS sequence"/>
</dbReference>
<dbReference type="PANTHER" id="PTHR33096">
    <property type="entry name" value="CXC2 DOMAIN-CONTAINING PROTEIN"/>
    <property type="match status" value="1"/>
</dbReference>
<accession>A0A0L6UZK0</accession>
<dbReference type="PANTHER" id="PTHR33096:SF1">
    <property type="entry name" value="CXC1-LIKE CYSTEINE CLUSTER ASSOCIATED WITH KDZ TRANSPOSASES DOMAIN-CONTAINING PROTEIN"/>
    <property type="match status" value="1"/>
</dbReference>
<evidence type="ECO:0000313" key="2">
    <source>
        <dbReference type="Proteomes" id="UP000037035"/>
    </source>
</evidence>
<reference evidence="1 2" key="1">
    <citation type="submission" date="2015-08" db="EMBL/GenBank/DDBJ databases">
        <title>Next Generation Sequencing and Analysis of the Genome of Puccinia sorghi L Schw, the Causal Agent of Maize Common Rust.</title>
        <authorList>
            <person name="Rochi L."/>
            <person name="Burguener G."/>
            <person name="Darino M."/>
            <person name="Turjanski A."/>
            <person name="Kreff E."/>
            <person name="Dieguez M.J."/>
            <person name="Sacco F."/>
        </authorList>
    </citation>
    <scope>NUCLEOTIDE SEQUENCE [LARGE SCALE GENOMIC DNA]</scope>
    <source>
        <strain evidence="1 2">RO10H11247</strain>
    </source>
</reference>
<gene>
    <name evidence="1" type="ORF">VP01_3107g1</name>
</gene>
<keyword evidence="2" id="KW-1185">Reference proteome</keyword>
<name>A0A0L6UZK0_9BASI</name>